<gene>
    <name evidence="1" type="ORF">E2C01_031743</name>
</gene>
<keyword evidence="2" id="KW-1185">Reference proteome</keyword>
<comment type="caution">
    <text evidence="1">The sequence shown here is derived from an EMBL/GenBank/DDBJ whole genome shotgun (WGS) entry which is preliminary data.</text>
</comment>
<evidence type="ECO:0000313" key="2">
    <source>
        <dbReference type="Proteomes" id="UP000324222"/>
    </source>
</evidence>
<proteinExistence type="predicted"/>
<reference evidence="1 2" key="1">
    <citation type="submission" date="2019-05" db="EMBL/GenBank/DDBJ databases">
        <title>Another draft genome of Portunus trituberculatus and its Hox gene families provides insights of decapod evolution.</title>
        <authorList>
            <person name="Jeong J.-H."/>
            <person name="Song I."/>
            <person name="Kim S."/>
            <person name="Choi T."/>
            <person name="Kim D."/>
            <person name="Ryu S."/>
            <person name="Kim W."/>
        </authorList>
    </citation>
    <scope>NUCLEOTIDE SEQUENCE [LARGE SCALE GENOMIC DNA]</scope>
    <source>
        <tissue evidence="1">Muscle</tissue>
    </source>
</reference>
<dbReference type="EMBL" id="VSRR010004019">
    <property type="protein sequence ID" value="MPC38238.1"/>
    <property type="molecule type" value="Genomic_DNA"/>
</dbReference>
<name>A0A5B7EYZ7_PORTR</name>
<sequence>MNDCEYWLTPMVQWNHVRFELYRIEMRGRRKPCGARLQEEGRHALNKIRRAVCMKIVLNDNKRCNIPAVRKRLKTVSQRRGVDKTKSF</sequence>
<dbReference type="Proteomes" id="UP000324222">
    <property type="component" value="Unassembled WGS sequence"/>
</dbReference>
<evidence type="ECO:0000313" key="1">
    <source>
        <dbReference type="EMBL" id="MPC38238.1"/>
    </source>
</evidence>
<dbReference type="AlphaFoldDB" id="A0A5B7EYZ7"/>
<organism evidence="1 2">
    <name type="scientific">Portunus trituberculatus</name>
    <name type="common">Swimming crab</name>
    <name type="synonym">Neptunus trituberculatus</name>
    <dbReference type="NCBI Taxonomy" id="210409"/>
    <lineage>
        <taxon>Eukaryota</taxon>
        <taxon>Metazoa</taxon>
        <taxon>Ecdysozoa</taxon>
        <taxon>Arthropoda</taxon>
        <taxon>Crustacea</taxon>
        <taxon>Multicrustacea</taxon>
        <taxon>Malacostraca</taxon>
        <taxon>Eumalacostraca</taxon>
        <taxon>Eucarida</taxon>
        <taxon>Decapoda</taxon>
        <taxon>Pleocyemata</taxon>
        <taxon>Brachyura</taxon>
        <taxon>Eubrachyura</taxon>
        <taxon>Portunoidea</taxon>
        <taxon>Portunidae</taxon>
        <taxon>Portuninae</taxon>
        <taxon>Portunus</taxon>
    </lineage>
</organism>
<protein>
    <submittedName>
        <fullName evidence="1">Uncharacterized protein</fullName>
    </submittedName>
</protein>
<accession>A0A5B7EYZ7</accession>